<feature type="compositionally biased region" description="Polar residues" evidence="2">
    <location>
        <begin position="811"/>
        <end position="826"/>
    </location>
</feature>
<dbReference type="InterPro" id="IPR011993">
    <property type="entry name" value="PH-like_dom_sf"/>
</dbReference>
<organism evidence="4 5">
    <name type="scientific">Polytolypa hystricis (strain UAMH7299)</name>
    <dbReference type="NCBI Taxonomy" id="1447883"/>
    <lineage>
        <taxon>Eukaryota</taxon>
        <taxon>Fungi</taxon>
        <taxon>Dikarya</taxon>
        <taxon>Ascomycota</taxon>
        <taxon>Pezizomycotina</taxon>
        <taxon>Eurotiomycetes</taxon>
        <taxon>Eurotiomycetidae</taxon>
        <taxon>Onygenales</taxon>
        <taxon>Onygenales incertae sedis</taxon>
        <taxon>Polytolypa</taxon>
    </lineage>
</organism>
<dbReference type="InterPro" id="IPR046868">
    <property type="entry name" value="BAR_4"/>
</dbReference>
<evidence type="ECO:0000313" key="4">
    <source>
        <dbReference type="EMBL" id="PGH26552.1"/>
    </source>
</evidence>
<dbReference type="InterPro" id="IPR001849">
    <property type="entry name" value="PH_domain"/>
</dbReference>
<feature type="region of interest" description="Disordered" evidence="2">
    <location>
        <begin position="58"/>
        <end position="173"/>
    </location>
</feature>
<dbReference type="InterPro" id="IPR043453">
    <property type="entry name" value="Slm1_PH"/>
</dbReference>
<evidence type="ECO:0000256" key="1">
    <source>
        <dbReference type="ARBA" id="ARBA00022553"/>
    </source>
</evidence>
<feature type="region of interest" description="Disordered" evidence="2">
    <location>
        <begin position="857"/>
        <end position="902"/>
    </location>
</feature>
<keyword evidence="5" id="KW-1185">Reference proteome</keyword>
<dbReference type="Pfam" id="PF20400">
    <property type="entry name" value="BAR_4"/>
    <property type="match status" value="1"/>
</dbReference>
<feature type="compositionally biased region" description="Low complexity" evidence="2">
    <location>
        <begin position="749"/>
        <end position="762"/>
    </location>
</feature>
<dbReference type="SMART" id="SM00233">
    <property type="entry name" value="PH"/>
    <property type="match status" value="1"/>
</dbReference>
<reference evidence="4 5" key="1">
    <citation type="submission" date="2017-10" db="EMBL/GenBank/DDBJ databases">
        <title>Comparative genomics in systemic dimorphic fungi from Ajellomycetaceae.</title>
        <authorList>
            <person name="Munoz J.F."/>
            <person name="Mcewen J.G."/>
            <person name="Clay O.K."/>
            <person name="Cuomo C.A."/>
        </authorList>
    </citation>
    <scope>NUCLEOTIDE SEQUENCE [LARGE SCALE GENOMIC DNA]</scope>
    <source>
        <strain evidence="4 5">UAMH7299</strain>
    </source>
</reference>
<dbReference type="OrthoDB" id="5598057at2759"/>
<evidence type="ECO:0000259" key="3">
    <source>
        <dbReference type="PROSITE" id="PS50003"/>
    </source>
</evidence>
<feature type="region of interest" description="Disordered" evidence="2">
    <location>
        <begin position="678"/>
        <end position="705"/>
    </location>
</feature>
<dbReference type="PANTHER" id="PTHR31941:SF16">
    <property type="entry name" value="PHOSPHATIDYLINOSITOL 4,5-BISPHOSPHATE-BINDING PROTEIN SLM1-RELATED"/>
    <property type="match status" value="1"/>
</dbReference>
<dbReference type="PROSITE" id="PS50003">
    <property type="entry name" value="PH_DOMAIN"/>
    <property type="match status" value="1"/>
</dbReference>
<feature type="compositionally biased region" description="Basic residues" evidence="2">
    <location>
        <begin position="143"/>
        <end position="165"/>
    </location>
</feature>
<protein>
    <recommendedName>
        <fullName evidence="3">PH domain-containing protein</fullName>
    </recommendedName>
</protein>
<name>A0A2B7Z0E9_POLH7</name>
<feature type="region of interest" description="Disordered" evidence="2">
    <location>
        <begin position="1"/>
        <end position="46"/>
    </location>
</feature>
<sequence>MAAGDRTLSHDAYAGGTSNNNNNPNPNDISHLSRGYGSRPNSYMTTSIVPSDFQARGGEAASPIAAHHPHHNHHNHHNSRFHEDFSSITAPTSSRRSSSMIIDGMPPPATAGVGDLQQQHQQPQRPESQISVSHSQLPSRAGTLRKKPSLGKKGSLRRAGSRRSSRAGSVRSMNLGEKEKYGVVEGDEINSAFYVPIPTTGNPTEVMAARFQAWRRILKDLITYFRDLQRSYETRAKILISASNIMNNTTIPYSFLASGGLGDANAILKDYHKQAVAETNKARDVQTEIIIQLTGLRNDLSQKIKEIKSLSGDFKNSVDKEVEGTRKAVRHLQEALGLVDTDPAATSGKGDPFIVRLGVEKQLERQIDEENYLHRAYFNLEGSGRDLEAIVVGEIQKAYNAFGGILKREADVSYDAAERLRDGPVSMPKDHEWNHFVSTNDNLVDPRVPIRNLENIIYPGKDHPAAVEVRAGMLERKSKYLKSYTPGWYVLSPTHLHEFKSDDRLAYQTPVVSLYLPEQKLGTHSSPGSKSHKFSLKGRQTGAMHRGHSWVFRAESHDTMLEWFNDIQSLTDKTGEVRNAFVRRHIRTFSGRSYRASFDSERAMDEDEADETPYAANQLVSNQAPPMVPDAQWRPQPGGRFPSEVRLSRQGNMAHSPSSGLSIGEQDPDAVAAAAAMTSLPDPAPPDGYRFNEQQTPMRHPNDLGGVPNNIQVANDEGRHNSLYGDWMTPAAANNIASTAPSQRDPHYQQQQQQQQQQRQQQVHVSYRNPITPDNTAPSQQQQQQQQPPLQSVASSTGAPMIISTGEILRANSTEPTSQTRTSTAADNRIATTGPPDSNERGGMMIPTASEVGVPSAATTVAGGDGGSTVNGDDVNRPTGPRKLATFSDMKFPGQYPTMESR</sequence>
<feature type="compositionally biased region" description="Polar residues" evidence="2">
    <location>
        <begin position="86"/>
        <end position="100"/>
    </location>
</feature>
<dbReference type="PANTHER" id="PTHR31941">
    <property type="entry name" value="CYTOSKELETAL SIGNALING PROTEIN SLM1"/>
    <property type="match status" value="1"/>
</dbReference>
<proteinExistence type="predicted"/>
<evidence type="ECO:0000256" key="2">
    <source>
        <dbReference type="SAM" id="MobiDB-lite"/>
    </source>
</evidence>
<comment type="caution">
    <text evidence="4">The sequence shown here is derived from an EMBL/GenBank/DDBJ whole genome shotgun (WGS) entry which is preliminary data.</text>
</comment>
<dbReference type="InterPro" id="IPR046869">
    <property type="entry name" value="SLM1/RGC1-like_PH"/>
</dbReference>
<dbReference type="STRING" id="1447883.A0A2B7Z0E9"/>
<feature type="region of interest" description="Disordered" evidence="2">
    <location>
        <begin position="738"/>
        <end position="843"/>
    </location>
</feature>
<keyword evidence="1" id="KW-0597">Phosphoprotein</keyword>
<dbReference type="AlphaFoldDB" id="A0A2B7Z0E9"/>
<feature type="compositionally biased region" description="Polar residues" evidence="2">
    <location>
        <begin position="125"/>
        <end position="138"/>
    </location>
</feature>
<dbReference type="CDD" id="cd13311">
    <property type="entry name" value="PH_Slm1"/>
    <property type="match status" value="1"/>
</dbReference>
<dbReference type="Proteomes" id="UP000224634">
    <property type="component" value="Unassembled WGS sequence"/>
</dbReference>
<feature type="domain" description="PH" evidence="3">
    <location>
        <begin position="467"/>
        <end position="572"/>
    </location>
</feature>
<gene>
    <name evidence="4" type="ORF">AJ80_01681</name>
</gene>
<dbReference type="Gene3D" id="2.30.29.30">
    <property type="entry name" value="Pleckstrin-homology domain (PH domain)/Phosphotyrosine-binding domain (PTB)"/>
    <property type="match status" value="1"/>
</dbReference>
<feature type="region of interest" description="Disordered" evidence="2">
    <location>
        <begin position="621"/>
        <end position="644"/>
    </location>
</feature>
<evidence type="ECO:0000313" key="5">
    <source>
        <dbReference type="Proteomes" id="UP000224634"/>
    </source>
</evidence>
<dbReference type="Pfam" id="PF20399">
    <property type="entry name" value="PH_20"/>
    <property type="match status" value="1"/>
</dbReference>
<dbReference type="SUPFAM" id="SSF50729">
    <property type="entry name" value="PH domain-like"/>
    <property type="match status" value="1"/>
</dbReference>
<feature type="compositionally biased region" description="Basic residues" evidence="2">
    <location>
        <begin position="67"/>
        <end position="79"/>
    </location>
</feature>
<dbReference type="EMBL" id="PDNA01000015">
    <property type="protein sequence ID" value="PGH26552.1"/>
    <property type="molecule type" value="Genomic_DNA"/>
</dbReference>
<accession>A0A2B7Z0E9</accession>
<feature type="compositionally biased region" description="Polar residues" evidence="2">
    <location>
        <begin position="788"/>
        <end position="798"/>
    </location>
</feature>